<name>A0A840QPS5_9BACI</name>
<evidence type="ECO:0008006" key="4">
    <source>
        <dbReference type="Google" id="ProtNLM"/>
    </source>
</evidence>
<comment type="caution">
    <text evidence="2">The sequence shown here is derived from an EMBL/GenBank/DDBJ whole genome shotgun (WGS) entry which is preliminary data.</text>
</comment>
<dbReference type="AlphaFoldDB" id="A0A840QPS5"/>
<accession>A0A840QPS5</accession>
<protein>
    <recommendedName>
        <fullName evidence="4">Secreted protein</fullName>
    </recommendedName>
</protein>
<dbReference type="Proteomes" id="UP000551878">
    <property type="component" value="Unassembled WGS sequence"/>
</dbReference>
<reference evidence="2 3" key="1">
    <citation type="submission" date="2020-08" db="EMBL/GenBank/DDBJ databases">
        <title>Genomic Encyclopedia of Type Strains, Phase IV (KMG-IV): sequencing the most valuable type-strain genomes for metagenomic binning, comparative biology and taxonomic classification.</title>
        <authorList>
            <person name="Goeker M."/>
        </authorList>
    </citation>
    <scope>NUCLEOTIDE SEQUENCE [LARGE SCALE GENOMIC DNA]</scope>
    <source>
        <strain evidence="2 3">DSM 24696</strain>
    </source>
</reference>
<feature type="chain" id="PRO_5039027537" description="Secreted protein" evidence="1">
    <location>
        <begin position="25"/>
        <end position="94"/>
    </location>
</feature>
<organism evidence="2 3">
    <name type="scientific">Texcoconibacillus texcoconensis</name>
    <dbReference type="NCBI Taxonomy" id="1095777"/>
    <lineage>
        <taxon>Bacteria</taxon>
        <taxon>Bacillati</taxon>
        <taxon>Bacillota</taxon>
        <taxon>Bacilli</taxon>
        <taxon>Bacillales</taxon>
        <taxon>Bacillaceae</taxon>
        <taxon>Texcoconibacillus</taxon>
    </lineage>
</organism>
<sequence>MKLKYVVVAGVFLAGILISLSVLNDTNTTSEDVGTEDIKQLVDDYTEGNIPDEVASITSHELIATDSDDNETIYELPEDEFFVSIAPYVDQTHP</sequence>
<dbReference type="EMBL" id="JACHHB010000006">
    <property type="protein sequence ID" value="MBB5173375.1"/>
    <property type="molecule type" value="Genomic_DNA"/>
</dbReference>
<evidence type="ECO:0000313" key="3">
    <source>
        <dbReference type="Proteomes" id="UP000551878"/>
    </source>
</evidence>
<dbReference type="Gene3D" id="2.60.40.3700">
    <property type="match status" value="1"/>
</dbReference>
<keyword evidence="1" id="KW-0732">Signal</keyword>
<feature type="signal peptide" evidence="1">
    <location>
        <begin position="1"/>
        <end position="24"/>
    </location>
</feature>
<gene>
    <name evidence="2" type="ORF">HNQ41_001562</name>
</gene>
<dbReference type="InterPro" id="IPR047808">
    <property type="entry name" value="CueP-like"/>
</dbReference>
<evidence type="ECO:0000313" key="2">
    <source>
        <dbReference type="EMBL" id="MBB5173375.1"/>
    </source>
</evidence>
<dbReference type="Pfam" id="PF21172">
    <property type="entry name" value="CueP"/>
    <property type="match status" value="1"/>
</dbReference>
<keyword evidence="3" id="KW-1185">Reference proteome</keyword>
<proteinExistence type="predicted"/>
<evidence type="ECO:0000256" key="1">
    <source>
        <dbReference type="SAM" id="SignalP"/>
    </source>
</evidence>